<dbReference type="GO" id="GO:0004674">
    <property type="term" value="F:protein serine/threonine kinase activity"/>
    <property type="evidence" value="ECO:0007669"/>
    <property type="project" value="TreeGrafter"/>
</dbReference>
<comment type="caution">
    <text evidence="6">The sequence shown here is derived from an EMBL/GenBank/DDBJ whole genome shotgun (WGS) entry which is preliminary data.</text>
</comment>
<feature type="domain" description="HipA-like C-terminal" evidence="4">
    <location>
        <begin position="140"/>
        <end position="380"/>
    </location>
</feature>
<dbReference type="Gene3D" id="1.10.1070.20">
    <property type="match status" value="1"/>
</dbReference>
<reference evidence="6" key="1">
    <citation type="submission" date="2014-11" db="EMBL/GenBank/DDBJ databases">
        <authorList>
            <person name="Malar M.C."/>
            <person name="Sen D."/>
            <person name="Tripathy S."/>
        </authorList>
    </citation>
    <scope>NUCLEOTIDE SEQUENCE</scope>
    <source>
        <strain evidence="6">BDU141951</strain>
    </source>
</reference>
<dbReference type="Pfam" id="PF13657">
    <property type="entry name" value="Couple_hipA"/>
    <property type="match status" value="1"/>
</dbReference>
<dbReference type="InterPro" id="IPR017508">
    <property type="entry name" value="HipA_N1"/>
</dbReference>
<dbReference type="NCBIfam" id="TIGR03071">
    <property type="entry name" value="couple_hipA"/>
    <property type="match status" value="1"/>
</dbReference>
<accession>A0A0C1YBE0</accession>
<dbReference type="GO" id="GO:0005829">
    <property type="term" value="C:cytosol"/>
    <property type="evidence" value="ECO:0007669"/>
    <property type="project" value="TreeGrafter"/>
</dbReference>
<evidence type="ECO:0000313" key="6">
    <source>
        <dbReference type="EMBL" id="NEV70203.1"/>
    </source>
</evidence>
<keyword evidence="3" id="KW-0418">Kinase</keyword>
<sequence>MSKVKKIYGIWLYQRRIGSITLNGGIIRFQLDNDYVHDPTHAVLGLVFEDDLEAIHRSKNRLPPWFSNLLPEGRLRHWIAEDASVDENKEIELLLKVGHDLPGAIRVAEAEIGQTEFDSTRREIVSDADAGNLQRDIWRFSLAGVALKFSMLNVGERFTSPGVGEGGDWIIKLPDRSYRHVPINEFSMMELARRVGIDVPEVRLVHREQLADVPDDLWPEFENMAYAIQRFDRTPSRELIHIEDFAQVRNLYPHKKYTGTFETLANLIYRQYDTNSLIEFTRRLAFNYVIGNGDAHLKNWSLIYTDPRRPVLSPAYDLVSTAVYRPSGNPEDLGLKFAKSRSFDSVTLENFERLERKVNASGIGLRDVAHEVIQKTMSSWPEIEEILKDYPWLQKKIGEGISARTSAVLVKQ</sequence>
<dbReference type="InterPro" id="IPR052028">
    <property type="entry name" value="HipA_Ser/Thr_kinase"/>
</dbReference>
<dbReference type="PANTHER" id="PTHR37419">
    <property type="entry name" value="SERINE/THREONINE-PROTEIN KINASE TOXIN HIPA"/>
    <property type="match status" value="1"/>
</dbReference>
<dbReference type="AlphaFoldDB" id="A0A0C1YBE0"/>
<dbReference type="InterPro" id="IPR012893">
    <property type="entry name" value="HipA-like_C"/>
</dbReference>
<reference evidence="6" key="3">
    <citation type="submission" date="2020-02" db="EMBL/GenBank/DDBJ databases">
        <authorList>
            <person name="Sarangi A.N."/>
            <person name="Ghosh S."/>
            <person name="Mukherjee M."/>
            <person name="Tripathy S."/>
        </authorList>
    </citation>
    <scope>NUCLEOTIDE SEQUENCE</scope>
    <source>
        <strain evidence="6">BDU141951</strain>
    </source>
</reference>
<reference evidence="6" key="2">
    <citation type="journal article" date="2015" name="Genome Announc.">
        <title>Draft Genome Sequence of Filamentous Marine Cyanobacterium Lyngbya confervoides Strain BDU141951.</title>
        <authorList>
            <person name="Chandrababunaidu M.M."/>
            <person name="Sen D."/>
            <person name="Tripathy S."/>
        </authorList>
    </citation>
    <scope>NUCLEOTIDE SEQUENCE</scope>
    <source>
        <strain evidence="6">BDU141951</strain>
    </source>
</reference>
<feature type="domain" description="HipA N-terminal subdomain 1" evidence="5">
    <location>
        <begin position="10"/>
        <end position="107"/>
    </location>
</feature>
<evidence type="ECO:0000256" key="2">
    <source>
        <dbReference type="ARBA" id="ARBA00022679"/>
    </source>
</evidence>
<dbReference type="EMBL" id="JTHE02000003">
    <property type="protein sequence ID" value="NEV70203.1"/>
    <property type="molecule type" value="Genomic_DNA"/>
</dbReference>
<evidence type="ECO:0000256" key="1">
    <source>
        <dbReference type="ARBA" id="ARBA00010164"/>
    </source>
</evidence>
<name>A0A0C1YBE0_9CYAN</name>
<organism evidence="6">
    <name type="scientific">Lyngbya confervoides BDU141951</name>
    <dbReference type="NCBI Taxonomy" id="1574623"/>
    <lineage>
        <taxon>Bacteria</taxon>
        <taxon>Bacillati</taxon>
        <taxon>Cyanobacteriota</taxon>
        <taxon>Cyanophyceae</taxon>
        <taxon>Oscillatoriophycideae</taxon>
        <taxon>Oscillatoriales</taxon>
        <taxon>Microcoleaceae</taxon>
        <taxon>Lyngbya</taxon>
    </lineage>
</organism>
<evidence type="ECO:0000259" key="5">
    <source>
        <dbReference type="Pfam" id="PF13657"/>
    </source>
</evidence>
<keyword evidence="2" id="KW-0808">Transferase</keyword>
<gene>
    <name evidence="6" type="ORF">QQ91_024240</name>
</gene>
<protein>
    <submittedName>
        <fullName evidence="6">Type II toxin-antitoxin system HipA family toxin</fullName>
    </submittedName>
</protein>
<proteinExistence type="inferred from homology"/>
<dbReference type="PANTHER" id="PTHR37419:SF1">
    <property type="entry name" value="SERINE_THREONINE-PROTEIN KINASE TOXIN HIPA"/>
    <property type="match status" value="1"/>
</dbReference>
<evidence type="ECO:0000256" key="3">
    <source>
        <dbReference type="ARBA" id="ARBA00022777"/>
    </source>
</evidence>
<evidence type="ECO:0000259" key="4">
    <source>
        <dbReference type="Pfam" id="PF07804"/>
    </source>
</evidence>
<dbReference type="Pfam" id="PF07804">
    <property type="entry name" value="HipA_C"/>
    <property type="match status" value="1"/>
</dbReference>
<comment type="similarity">
    <text evidence="1">Belongs to the HipA Ser/Thr kinase family.</text>
</comment>